<accession>A0A9P7VJ68</accession>
<feature type="transmembrane region" description="Helical" evidence="2">
    <location>
        <begin position="23"/>
        <end position="46"/>
    </location>
</feature>
<comment type="caution">
    <text evidence="4">The sequence shown here is derived from an EMBL/GenBank/DDBJ whole genome shotgun (WGS) entry which is preliminary data.</text>
</comment>
<keyword evidence="5" id="KW-1185">Reference proteome</keyword>
<dbReference type="RefSeq" id="XP_043035608.1">
    <property type="nucleotide sequence ID" value="XM_043187125.1"/>
</dbReference>
<dbReference type="Pfam" id="PF20152">
    <property type="entry name" value="DUF6534"/>
    <property type="match status" value="1"/>
</dbReference>
<feature type="domain" description="DUF6534" evidence="3">
    <location>
        <begin position="1"/>
        <end position="77"/>
    </location>
</feature>
<dbReference type="Proteomes" id="UP000812287">
    <property type="component" value="Unassembled WGS sequence"/>
</dbReference>
<sequence>MTYHLNRAASTGLMSTRVLVSRLIRLTVETGILTAAFAVIDIVLFLACPHDIYHSVPAVCLAKLYSNTVLAVCNSRMAGRIRGGREDASLDAHESFDLSDARFNVELQNIQNNTSPGSPLQLEGDQEDKDNTKTIDILPPDKFSFDVSTVDIVAKQA</sequence>
<dbReference type="GeneID" id="66109422"/>
<evidence type="ECO:0000256" key="1">
    <source>
        <dbReference type="SAM" id="MobiDB-lite"/>
    </source>
</evidence>
<dbReference type="InterPro" id="IPR045339">
    <property type="entry name" value="DUF6534"/>
</dbReference>
<evidence type="ECO:0000259" key="3">
    <source>
        <dbReference type="Pfam" id="PF20152"/>
    </source>
</evidence>
<keyword evidence="2" id="KW-0812">Transmembrane</keyword>
<name>A0A9P7VJ68_9AGAR</name>
<feature type="region of interest" description="Disordered" evidence="1">
    <location>
        <begin position="111"/>
        <end position="132"/>
    </location>
</feature>
<reference evidence="4" key="1">
    <citation type="submission" date="2020-11" db="EMBL/GenBank/DDBJ databases">
        <title>Adaptations for nitrogen fixation in a non-lichenized fungal sporocarp promotes dispersal by wood-feeding termites.</title>
        <authorList>
            <consortium name="DOE Joint Genome Institute"/>
            <person name="Koch R.A."/>
            <person name="Yoon G."/>
            <person name="Arayal U."/>
            <person name="Lail K."/>
            <person name="Amirebrahimi M."/>
            <person name="Labutti K."/>
            <person name="Lipzen A."/>
            <person name="Riley R."/>
            <person name="Barry K."/>
            <person name="Henrissat B."/>
            <person name="Grigoriev I.V."/>
            <person name="Herr J.R."/>
            <person name="Aime M.C."/>
        </authorList>
    </citation>
    <scope>NUCLEOTIDE SEQUENCE</scope>
    <source>
        <strain evidence="4">MCA 3950</strain>
    </source>
</reference>
<dbReference type="OrthoDB" id="3070057at2759"/>
<proteinExistence type="predicted"/>
<keyword evidence="2" id="KW-1133">Transmembrane helix</keyword>
<dbReference type="PANTHER" id="PTHR40465:SF1">
    <property type="entry name" value="DUF6534 DOMAIN-CONTAINING PROTEIN"/>
    <property type="match status" value="1"/>
</dbReference>
<dbReference type="EMBL" id="MU250554">
    <property type="protein sequence ID" value="KAG7442108.1"/>
    <property type="molecule type" value="Genomic_DNA"/>
</dbReference>
<dbReference type="PANTHER" id="PTHR40465">
    <property type="entry name" value="CHROMOSOME 1, WHOLE GENOME SHOTGUN SEQUENCE"/>
    <property type="match status" value="1"/>
</dbReference>
<dbReference type="AlphaFoldDB" id="A0A9P7VJ68"/>
<evidence type="ECO:0000256" key="2">
    <source>
        <dbReference type="SAM" id="Phobius"/>
    </source>
</evidence>
<gene>
    <name evidence="4" type="ORF">BT62DRAFT_936461</name>
</gene>
<protein>
    <recommendedName>
        <fullName evidence="3">DUF6534 domain-containing protein</fullName>
    </recommendedName>
</protein>
<keyword evidence="2" id="KW-0472">Membrane</keyword>
<evidence type="ECO:0000313" key="5">
    <source>
        <dbReference type="Proteomes" id="UP000812287"/>
    </source>
</evidence>
<organism evidence="4 5">
    <name type="scientific">Guyanagaster necrorhizus</name>
    <dbReference type="NCBI Taxonomy" id="856835"/>
    <lineage>
        <taxon>Eukaryota</taxon>
        <taxon>Fungi</taxon>
        <taxon>Dikarya</taxon>
        <taxon>Basidiomycota</taxon>
        <taxon>Agaricomycotina</taxon>
        <taxon>Agaricomycetes</taxon>
        <taxon>Agaricomycetidae</taxon>
        <taxon>Agaricales</taxon>
        <taxon>Marasmiineae</taxon>
        <taxon>Physalacriaceae</taxon>
        <taxon>Guyanagaster</taxon>
    </lineage>
</organism>
<evidence type="ECO:0000313" key="4">
    <source>
        <dbReference type="EMBL" id="KAG7442108.1"/>
    </source>
</evidence>